<keyword evidence="3" id="KW-0227">DNA damage</keyword>
<dbReference type="PANTHER" id="PTHR13604">
    <property type="entry name" value="DC12-RELATED"/>
    <property type="match status" value="1"/>
</dbReference>
<proteinExistence type="inferred from homology"/>
<dbReference type="Gene3D" id="3.90.1680.10">
    <property type="entry name" value="SOS response associated peptidase-like"/>
    <property type="match status" value="1"/>
</dbReference>
<evidence type="ECO:0000256" key="2">
    <source>
        <dbReference type="ARBA" id="ARBA00022670"/>
    </source>
</evidence>
<evidence type="ECO:0000256" key="5">
    <source>
        <dbReference type="ARBA" id="ARBA00023124"/>
    </source>
</evidence>
<keyword evidence="6" id="KW-0238">DNA-binding</keyword>
<organism evidence="9 10">
    <name type="scientific">Solibaculum intestinale</name>
    <dbReference type="NCBI Taxonomy" id="3133165"/>
    <lineage>
        <taxon>Bacteria</taxon>
        <taxon>Bacillati</taxon>
        <taxon>Bacillota</taxon>
        <taxon>Clostridia</taxon>
        <taxon>Eubacteriales</taxon>
        <taxon>Oscillospiraceae</taxon>
        <taxon>Solibaculum</taxon>
    </lineage>
</organism>
<keyword evidence="5" id="KW-0190">Covalent protein-DNA linkage</keyword>
<keyword evidence="7" id="KW-0456">Lyase</keyword>
<dbReference type="SUPFAM" id="SSF143081">
    <property type="entry name" value="BB1717-like"/>
    <property type="match status" value="1"/>
</dbReference>
<dbReference type="RefSeq" id="WP_349220083.1">
    <property type="nucleotide sequence ID" value="NZ_JBBMFD010000018.1"/>
</dbReference>
<keyword evidence="4 8" id="KW-0378">Hydrolase</keyword>
<accession>A0ABV1E1I1</accession>
<dbReference type="InterPro" id="IPR036590">
    <property type="entry name" value="SRAP-like"/>
</dbReference>
<evidence type="ECO:0000256" key="7">
    <source>
        <dbReference type="ARBA" id="ARBA00023239"/>
    </source>
</evidence>
<evidence type="ECO:0000256" key="8">
    <source>
        <dbReference type="RuleBase" id="RU364100"/>
    </source>
</evidence>
<evidence type="ECO:0000256" key="1">
    <source>
        <dbReference type="ARBA" id="ARBA00008136"/>
    </source>
</evidence>
<dbReference type="InterPro" id="IPR003738">
    <property type="entry name" value="SRAP"/>
</dbReference>
<gene>
    <name evidence="9" type="ORF">WMO26_10015</name>
</gene>
<keyword evidence="2 8" id="KW-0645">Protease</keyword>
<evidence type="ECO:0000256" key="3">
    <source>
        <dbReference type="ARBA" id="ARBA00022763"/>
    </source>
</evidence>
<keyword evidence="10" id="KW-1185">Reference proteome</keyword>
<evidence type="ECO:0000313" key="10">
    <source>
        <dbReference type="Proteomes" id="UP001489509"/>
    </source>
</evidence>
<protein>
    <recommendedName>
        <fullName evidence="8">Abasic site processing protein</fullName>
        <ecNumber evidence="8">3.4.-.-</ecNumber>
    </recommendedName>
</protein>
<evidence type="ECO:0000313" key="9">
    <source>
        <dbReference type="EMBL" id="MEQ2441159.1"/>
    </source>
</evidence>
<dbReference type="PANTHER" id="PTHR13604:SF0">
    <property type="entry name" value="ABASIC SITE PROCESSING PROTEIN HMCES"/>
    <property type="match status" value="1"/>
</dbReference>
<sequence>MCGRYSFFTDEENREILSIIAEVSRNYPNTPVKTGEIFPTNTAPVLVGVENQQRAQPQIWGFPHFKGSGVMINARAETVEEKRMFRESVWERRCVIPTTGFYEWKQDSTKQKYLFAYPKEEVTYLAGLYNEYKGQRRYVILTTGANRSIRDIHDRMPVVLPKERLEEWLFHKKEAVELLHQTPPMLERETV</sequence>
<name>A0ABV1E1I1_9FIRM</name>
<comment type="caution">
    <text evidence="9">The sequence shown here is derived from an EMBL/GenBank/DDBJ whole genome shotgun (WGS) entry which is preliminary data.</text>
</comment>
<dbReference type="Proteomes" id="UP001489509">
    <property type="component" value="Unassembled WGS sequence"/>
</dbReference>
<dbReference type="Pfam" id="PF02586">
    <property type="entry name" value="SRAP"/>
    <property type="match status" value="1"/>
</dbReference>
<dbReference type="EC" id="3.4.-.-" evidence="8"/>
<comment type="similarity">
    <text evidence="1 8">Belongs to the SOS response-associated peptidase family.</text>
</comment>
<evidence type="ECO:0000256" key="6">
    <source>
        <dbReference type="ARBA" id="ARBA00023125"/>
    </source>
</evidence>
<dbReference type="EMBL" id="JBBMFD010000018">
    <property type="protein sequence ID" value="MEQ2441159.1"/>
    <property type="molecule type" value="Genomic_DNA"/>
</dbReference>
<reference evidence="9 10" key="1">
    <citation type="submission" date="2024-03" db="EMBL/GenBank/DDBJ databases">
        <title>Human intestinal bacterial collection.</title>
        <authorList>
            <person name="Pauvert C."/>
            <person name="Hitch T.C.A."/>
            <person name="Clavel T."/>
        </authorList>
    </citation>
    <scope>NUCLEOTIDE SEQUENCE [LARGE SCALE GENOMIC DNA]</scope>
    <source>
        <strain evidence="9 10">CLA-JM-H44</strain>
    </source>
</reference>
<evidence type="ECO:0000256" key="4">
    <source>
        <dbReference type="ARBA" id="ARBA00022801"/>
    </source>
</evidence>